<name>F2NWK9_TRES6</name>
<dbReference type="InterPro" id="IPR025997">
    <property type="entry name" value="SBP_2_dom"/>
</dbReference>
<protein>
    <submittedName>
        <fullName evidence="6">Solute-binding component of ABC transporter</fullName>
    </submittedName>
</protein>
<evidence type="ECO:0000256" key="3">
    <source>
        <dbReference type="ARBA" id="ARBA00022729"/>
    </source>
</evidence>
<dbReference type="PANTHER" id="PTHR30036">
    <property type="entry name" value="D-XYLOSE-BINDING PERIPLASMIC PROTEIN"/>
    <property type="match status" value="1"/>
</dbReference>
<dbReference type="eggNOG" id="COG4213">
    <property type="taxonomic scope" value="Bacteria"/>
</dbReference>
<gene>
    <name evidence="6" type="ordered locus">Tresu_2335</name>
</gene>
<dbReference type="CDD" id="cd19994">
    <property type="entry name" value="PBP1_ChvE"/>
    <property type="match status" value="1"/>
</dbReference>
<dbReference type="HOGENOM" id="CLU_037628_13_1_12"/>
<dbReference type="NCBIfam" id="NF040907">
    <property type="entry name" value="ChvE"/>
    <property type="match status" value="1"/>
</dbReference>
<dbReference type="Proteomes" id="UP000006852">
    <property type="component" value="Chromosome"/>
</dbReference>
<evidence type="ECO:0000259" key="5">
    <source>
        <dbReference type="Pfam" id="PF13407"/>
    </source>
</evidence>
<feature type="domain" description="Periplasmic binding protein" evidence="5">
    <location>
        <begin position="27"/>
        <end position="307"/>
    </location>
</feature>
<dbReference type="KEGG" id="tsu:Tresu_2335"/>
<dbReference type="Pfam" id="PF13407">
    <property type="entry name" value="Peripla_BP_4"/>
    <property type="match status" value="1"/>
</dbReference>
<dbReference type="PANTHER" id="PTHR30036:SF1">
    <property type="entry name" value="D-XYLOSE-BINDING PERIPLASMIC PROTEIN"/>
    <property type="match status" value="1"/>
</dbReference>
<keyword evidence="3 4" id="KW-0732">Signal</keyword>
<evidence type="ECO:0000256" key="4">
    <source>
        <dbReference type="SAM" id="SignalP"/>
    </source>
</evidence>
<comment type="subcellular location">
    <subcellularLocation>
        <location evidence="1">Cell envelope</location>
    </subcellularLocation>
</comment>
<dbReference type="InterPro" id="IPR050555">
    <property type="entry name" value="Bact_Solute-Bind_Prot2"/>
</dbReference>
<dbReference type="STRING" id="869209.Tresu_2335"/>
<dbReference type="GeneID" id="302999447"/>
<dbReference type="EMBL" id="CP002631">
    <property type="protein sequence ID" value="AEB15198.1"/>
    <property type="molecule type" value="Genomic_DNA"/>
</dbReference>
<reference evidence="6 7" key="1">
    <citation type="journal article" date="2011" name="Stand. Genomic Sci.">
        <title>Complete genome sequence of Treponema succinifaciens type strain (6091).</title>
        <authorList>
            <person name="Han C."/>
            <person name="Gronow S."/>
            <person name="Teshima H."/>
            <person name="Lapidus A."/>
            <person name="Nolan M."/>
            <person name="Lucas S."/>
            <person name="Hammon N."/>
            <person name="Deshpande S."/>
            <person name="Cheng J.F."/>
            <person name="Zeytun A."/>
            <person name="Tapia R."/>
            <person name="Goodwin L."/>
            <person name="Pitluck S."/>
            <person name="Liolios K."/>
            <person name="Pagani I."/>
            <person name="Ivanova N."/>
            <person name="Mavromatis K."/>
            <person name="Mikhailova N."/>
            <person name="Huntemann M."/>
            <person name="Pati A."/>
            <person name="Chen A."/>
            <person name="Palaniappan K."/>
            <person name="Land M."/>
            <person name="Hauser L."/>
            <person name="Brambilla E.M."/>
            <person name="Rohde M."/>
            <person name="Goker M."/>
            <person name="Woyke T."/>
            <person name="Bristow J."/>
            <person name="Eisen J.A."/>
            <person name="Markowitz V."/>
            <person name="Hugenholtz P."/>
            <person name="Kyrpides N.C."/>
            <person name="Klenk H.P."/>
            <person name="Detter J.C."/>
        </authorList>
    </citation>
    <scope>NUCLEOTIDE SEQUENCE [LARGE SCALE GENOMIC DNA]</scope>
    <source>
        <strain evidence="7">ATCC 33096 / DSM 2489 / 6091</strain>
    </source>
</reference>
<keyword evidence="7" id="KW-1185">Reference proteome</keyword>
<feature type="chain" id="PRO_5003282910" evidence="4">
    <location>
        <begin position="20"/>
        <end position="353"/>
    </location>
</feature>
<organism evidence="6 7">
    <name type="scientific">Treponema succinifaciens (strain ATCC 33096 / DSM 2489 / 6091)</name>
    <dbReference type="NCBI Taxonomy" id="869209"/>
    <lineage>
        <taxon>Bacteria</taxon>
        <taxon>Pseudomonadati</taxon>
        <taxon>Spirochaetota</taxon>
        <taxon>Spirochaetia</taxon>
        <taxon>Spirochaetales</taxon>
        <taxon>Treponemataceae</taxon>
        <taxon>Treponema</taxon>
    </lineage>
</organism>
<feature type="signal peptide" evidence="4">
    <location>
        <begin position="1"/>
        <end position="19"/>
    </location>
</feature>
<evidence type="ECO:0000256" key="2">
    <source>
        <dbReference type="ARBA" id="ARBA00007639"/>
    </source>
</evidence>
<evidence type="ECO:0000313" key="6">
    <source>
        <dbReference type="EMBL" id="AEB15198.1"/>
    </source>
</evidence>
<dbReference type="RefSeq" id="WP_013702450.1">
    <property type="nucleotide sequence ID" value="NC_015385.1"/>
</dbReference>
<proteinExistence type="inferred from homology"/>
<dbReference type="GO" id="GO:0030288">
    <property type="term" value="C:outer membrane-bounded periplasmic space"/>
    <property type="evidence" value="ECO:0007669"/>
    <property type="project" value="TreeGrafter"/>
</dbReference>
<dbReference type="SUPFAM" id="SSF53822">
    <property type="entry name" value="Periplasmic binding protein-like I"/>
    <property type="match status" value="1"/>
</dbReference>
<dbReference type="InterPro" id="IPR028082">
    <property type="entry name" value="Peripla_BP_I"/>
</dbReference>
<comment type="similarity">
    <text evidence="2">Belongs to the bacterial solute-binding protein 2 family.</text>
</comment>
<sequence>MKKIIAVLLACALVLPCFAAKKKGTKVGVSMPTKDLQRWNQDGANMKAQLEKAGYVVDLQYANNDIATQVSQIENMITGKCNVLVVASIDGSALKNALDGAKKKRIPVIAYDRLIMNTNSVSYYATFDNYKVGTIQGEYLVDKLNLKNRTKSDPAYIEFFTGSPDDNNINFFFGGAMDTLKPYLDSGVLVCRSGQTSKAQCATLNWSTEEGQKRMENLITSNGYGPRGTKLDAVYSSNDSVAMGITNALVAAGYTKANFPIVTGQDCDIGSVKNMLKGTQAMSVFKDTRTLAEKVVGMVDALLQGTKPEINDTKTYDNGKGIVPSYLCDPVYADVSNYKALLVDSGLLHRSSA</sequence>
<evidence type="ECO:0000313" key="7">
    <source>
        <dbReference type="Proteomes" id="UP000006852"/>
    </source>
</evidence>
<accession>F2NWK9</accession>
<dbReference type="GO" id="GO:0030246">
    <property type="term" value="F:carbohydrate binding"/>
    <property type="evidence" value="ECO:0007669"/>
    <property type="project" value="TreeGrafter"/>
</dbReference>
<reference evidence="7" key="2">
    <citation type="submission" date="2011-04" db="EMBL/GenBank/DDBJ databases">
        <title>The complete genome of chromosome of Treponema succinifaciens DSM 2489.</title>
        <authorList>
            <person name="Lucas S."/>
            <person name="Copeland A."/>
            <person name="Lapidus A."/>
            <person name="Bruce D."/>
            <person name="Goodwin L."/>
            <person name="Pitluck S."/>
            <person name="Peters L."/>
            <person name="Kyrpides N."/>
            <person name="Mavromatis K."/>
            <person name="Ivanova N."/>
            <person name="Ovchinnikova G."/>
            <person name="Teshima H."/>
            <person name="Detter J.C."/>
            <person name="Tapia R."/>
            <person name="Han C."/>
            <person name="Land M."/>
            <person name="Hauser L."/>
            <person name="Markowitz V."/>
            <person name="Cheng J.-F."/>
            <person name="Hugenholtz P."/>
            <person name="Woyke T."/>
            <person name="Wu D."/>
            <person name="Gronow S."/>
            <person name="Wellnitz S."/>
            <person name="Brambilla E."/>
            <person name="Klenk H.-P."/>
            <person name="Eisen J.A."/>
        </authorList>
    </citation>
    <scope>NUCLEOTIDE SEQUENCE [LARGE SCALE GENOMIC DNA]</scope>
    <source>
        <strain evidence="7">ATCC 33096 / DSM 2489 / 6091</strain>
    </source>
</reference>
<dbReference type="Gene3D" id="3.40.50.2300">
    <property type="match status" value="2"/>
</dbReference>
<dbReference type="InterPro" id="IPR049784">
    <property type="entry name" value="ChvE-like"/>
</dbReference>
<dbReference type="AlphaFoldDB" id="F2NWK9"/>
<evidence type="ECO:0000256" key="1">
    <source>
        <dbReference type="ARBA" id="ARBA00004196"/>
    </source>
</evidence>